<gene>
    <name evidence="1" type="ORF">H4O11_07035</name>
</gene>
<dbReference type="RefSeq" id="WP_182338686.1">
    <property type="nucleotide sequence ID" value="NZ_JACGXS010000002.1"/>
</dbReference>
<comment type="caution">
    <text evidence="1">The sequence shown here is derived from an EMBL/GenBank/DDBJ whole genome shotgun (WGS) entry which is preliminary data.</text>
</comment>
<name>A0A7W3FL71_9GAMM</name>
<keyword evidence="2" id="KW-1185">Reference proteome</keyword>
<dbReference type="Proteomes" id="UP000547058">
    <property type="component" value="Unassembled WGS sequence"/>
</dbReference>
<dbReference type="AlphaFoldDB" id="A0A7W3FL71"/>
<organism evidence="1 2">
    <name type="scientific">Stenotrophomonas tumulicola</name>
    <dbReference type="NCBI Taxonomy" id="1685415"/>
    <lineage>
        <taxon>Bacteria</taxon>
        <taxon>Pseudomonadati</taxon>
        <taxon>Pseudomonadota</taxon>
        <taxon>Gammaproteobacteria</taxon>
        <taxon>Lysobacterales</taxon>
        <taxon>Lysobacteraceae</taxon>
        <taxon>Stenotrophomonas</taxon>
    </lineage>
</organism>
<reference evidence="1 2" key="1">
    <citation type="submission" date="2020-08" db="EMBL/GenBank/DDBJ databases">
        <title>Stenotrophomonas tumulicola JCM 30961.</title>
        <authorList>
            <person name="Deng Y."/>
        </authorList>
    </citation>
    <scope>NUCLEOTIDE SEQUENCE [LARGE SCALE GENOMIC DNA]</scope>
    <source>
        <strain evidence="1 2">JCM 30961</strain>
    </source>
</reference>
<dbReference type="EMBL" id="JACGXS010000002">
    <property type="protein sequence ID" value="MBA8681565.1"/>
    <property type="molecule type" value="Genomic_DNA"/>
</dbReference>
<evidence type="ECO:0000313" key="2">
    <source>
        <dbReference type="Proteomes" id="UP000547058"/>
    </source>
</evidence>
<accession>A0A7W3FL71</accession>
<proteinExistence type="predicted"/>
<evidence type="ECO:0000313" key="1">
    <source>
        <dbReference type="EMBL" id="MBA8681565.1"/>
    </source>
</evidence>
<protein>
    <submittedName>
        <fullName evidence="1">Uncharacterized protein</fullName>
    </submittedName>
</protein>
<sequence length="109" mass="12676">MHAADVPNVPPVIDVERELTYWRERHAEGALGPSSFGHFVPWIKFACDSLITHPRARNEQREEAFQTQYALQIMPRLTEAQARDFIEQCWDHVYVSSMIARAERPRLSV</sequence>